<evidence type="ECO:0000256" key="1">
    <source>
        <dbReference type="SAM" id="Coils"/>
    </source>
</evidence>
<comment type="caution">
    <text evidence="2">The sequence shown here is derived from an EMBL/GenBank/DDBJ whole genome shotgun (WGS) entry which is preliminary data.</text>
</comment>
<evidence type="ECO:0000313" key="3">
    <source>
        <dbReference type="Proteomes" id="UP001610563"/>
    </source>
</evidence>
<accession>A0ABR4FXU7</accession>
<dbReference type="Proteomes" id="UP001610563">
    <property type="component" value="Unassembled WGS sequence"/>
</dbReference>
<feature type="coiled-coil region" evidence="1">
    <location>
        <begin position="17"/>
        <end position="67"/>
    </location>
</feature>
<sequence>MPGASPLTNPDAGPEPLKELHDELREIVVAIKQAKGAGNTELETELVARHRVLFQKCREEAKKLNEEAKSRVNPDAPRIPIPDTAEAIEIELKETAAVYNAAIQAADHTLATELRAKLNELREASAAAASASASGPHNTSLAIDGVRIWCEIHNMGYWDLDNAGGWFENGPARDYVPGDVRYIHTGGSVFKGIDVKSYWRWEDGRGESPACRWWAYLDSTLLLNFDADEWGDQCYHTWDSLSAIGKTVWFYFTHP</sequence>
<evidence type="ECO:0000313" key="2">
    <source>
        <dbReference type="EMBL" id="KAL2788059.1"/>
    </source>
</evidence>
<keyword evidence="3" id="KW-1185">Reference proteome</keyword>
<organism evidence="2 3">
    <name type="scientific">Aspergillus keveii</name>
    <dbReference type="NCBI Taxonomy" id="714993"/>
    <lineage>
        <taxon>Eukaryota</taxon>
        <taxon>Fungi</taxon>
        <taxon>Dikarya</taxon>
        <taxon>Ascomycota</taxon>
        <taxon>Pezizomycotina</taxon>
        <taxon>Eurotiomycetes</taxon>
        <taxon>Eurotiomycetidae</taxon>
        <taxon>Eurotiales</taxon>
        <taxon>Aspergillaceae</taxon>
        <taxon>Aspergillus</taxon>
        <taxon>Aspergillus subgen. Nidulantes</taxon>
    </lineage>
</organism>
<keyword evidence="1" id="KW-0175">Coiled coil</keyword>
<dbReference type="EMBL" id="JBFTWV010000085">
    <property type="protein sequence ID" value="KAL2788059.1"/>
    <property type="molecule type" value="Genomic_DNA"/>
</dbReference>
<proteinExistence type="predicted"/>
<gene>
    <name evidence="2" type="ORF">BJX66DRAFT_265253</name>
</gene>
<protein>
    <submittedName>
        <fullName evidence="2">Uncharacterized protein</fullName>
    </submittedName>
</protein>
<reference evidence="2 3" key="1">
    <citation type="submission" date="2024-07" db="EMBL/GenBank/DDBJ databases">
        <title>Section-level genome sequencing and comparative genomics of Aspergillus sections Usti and Cavernicolus.</title>
        <authorList>
            <consortium name="Lawrence Berkeley National Laboratory"/>
            <person name="Nybo J.L."/>
            <person name="Vesth T.C."/>
            <person name="Theobald S."/>
            <person name="Frisvad J.C."/>
            <person name="Larsen T.O."/>
            <person name="Kjaerboelling I."/>
            <person name="Rothschild-Mancinelli K."/>
            <person name="Lyhne E.K."/>
            <person name="Kogle M.E."/>
            <person name="Barry K."/>
            <person name="Clum A."/>
            <person name="Na H."/>
            <person name="Ledsgaard L."/>
            <person name="Lin J."/>
            <person name="Lipzen A."/>
            <person name="Kuo A."/>
            <person name="Riley R."/>
            <person name="Mondo S."/>
            <person name="Labutti K."/>
            <person name="Haridas S."/>
            <person name="Pangalinan J."/>
            <person name="Salamov A.A."/>
            <person name="Simmons B.A."/>
            <person name="Magnuson J.K."/>
            <person name="Chen J."/>
            <person name="Drula E."/>
            <person name="Henrissat B."/>
            <person name="Wiebenga A."/>
            <person name="Lubbers R.J."/>
            <person name="Gomes A.C."/>
            <person name="Makela M.R."/>
            <person name="Stajich J."/>
            <person name="Grigoriev I.V."/>
            <person name="Mortensen U.H."/>
            <person name="De Vries R.P."/>
            <person name="Baker S.E."/>
            <person name="Andersen M.R."/>
        </authorList>
    </citation>
    <scope>NUCLEOTIDE SEQUENCE [LARGE SCALE GENOMIC DNA]</scope>
    <source>
        <strain evidence="2 3">CBS 209.92</strain>
    </source>
</reference>
<name>A0ABR4FXU7_9EURO</name>